<feature type="region of interest" description="Disordered" evidence="1">
    <location>
        <begin position="173"/>
        <end position="195"/>
    </location>
</feature>
<keyword evidence="2" id="KW-1185">Reference proteome</keyword>
<evidence type="ECO:0000313" key="2">
    <source>
        <dbReference type="Proteomes" id="UP000887565"/>
    </source>
</evidence>
<reference evidence="3" key="1">
    <citation type="submission" date="2022-11" db="UniProtKB">
        <authorList>
            <consortium name="WormBaseParasite"/>
        </authorList>
    </citation>
    <scope>IDENTIFICATION</scope>
</reference>
<evidence type="ECO:0000313" key="3">
    <source>
        <dbReference type="WBParaSite" id="nRc.2.0.1.t41698-RA"/>
    </source>
</evidence>
<dbReference type="AlphaFoldDB" id="A0A915KSE7"/>
<organism evidence="2 3">
    <name type="scientific">Romanomermis culicivorax</name>
    <name type="common">Nematode worm</name>
    <dbReference type="NCBI Taxonomy" id="13658"/>
    <lineage>
        <taxon>Eukaryota</taxon>
        <taxon>Metazoa</taxon>
        <taxon>Ecdysozoa</taxon>
        <taxon>Nematoda</taxon>
        <taxon>Enoplea</taxon>
        <taxon>Dorylaimia</taxon>
        <taxon>Mermithida</taxon>
        <taxon>Mermithoidea</taxon>
        <taxon>Mermithidae</taxon>
        <taxon>Romanomermis</taxon>
    </lineage>
</organism>
<proteinExistence type="predicted"/>
<sequence length="361" mass="41245">MTSSDAGLSDDLPDEKPITPNSTNFVGDFSPLITAPIEKPEEEKLMLSDSSGYESNNIKKHGVSTSKKYDEEKINQIVNRLYYGCPKKKSRPISNRLEQCMLDNDYTRYIRRPQSKSSSLSSSLPNVKNVADNRRSPKLDDFKVWTSGDEMSHHESPNLGENPLNFSLNSRIMSRSDEKLRSHSTKRSTSRSERNDRIETLREKLIFQSDCLRKYLDAKLKQLKIRHELDLRNLEKSSPISTPIVNSKNHRAFAHRRIAKYLSDQKLIPNGHISWGNDVENQEKVVQPTIISPPASANDDAKNFVLSTPMNETSSETIMPQWTIKSYIDGLIEESMNAVIKYQTCEKIANILMKKDHEEKS</sequence>
<feature type="region of interest" description="Disordered" evidence="1">
    <location>
        <begin position="112"/>
        <end position="134"/>
    </location>
</feature>
<name>A0A915KSE7_ROMCU</name>
<feature type="compositionally biased region" description="Low complexity" evidence="1">
    <location>
        <begin position="115"/>
        <end position="124"/>
    </location>
</feature>
<evidence type="ECO:0000256" key="1">
    <source>
        <dbReference type="SAM" id="MobiDB-lite"/>
    </source>
</evidence>
<accession>A0A915KSE7</accession>
<dbReference type="Proteomes" id="UP000887565">
    <property type="component" value="Unplaced"/>
</dbReference>
<protein>
    <submittedName>
        <fullName evidence="3">Uncharacterized protein</fullName>
    </submittedName>
</protein>
<dbReference type="WBParaSite" id="nRc.2.0.1.t41698-RA">
    <property type="protein sequence ID" value="nRc.2.0.1.t41698-RA"/>
    <property type="gene ID" value="nRc.2.0.1.g41698"/>
</dbReference>
<feature type="region of interest" description="Disordered" evidence="1">
    <location>
        <begin position="1"/>
        <end position="30"/>
    </location>
</feature>